<dbReference type="Ensembl" id="ENSSSCT00030025954.1">
    <property type="protein sequence ID" value="ENSSSCP00030011591.1"/>
    <property type="gene ID" value="ENSSSCG00030018801.1"/>
</dbReference>
<name>A0A8D0VW51_PIG</name>
<evidence type="ECO:0000313" key="2">
    <source>
        <dbReference type="Proteomes" id="UP000694570"/>
    </source>
</evidence>
<reference evidence="1" key="1">
    <citation type="submission" date="2025-08" db="UniProtKB">
        <authorList>
            <consortium name="Ensembl"/>
        </authorList>
    </citation>
    <scope>IDENTIFICATION</scope>
</reference>
<sequence>MTPSAVRGAIVLRSRNIVGPVALVRKIPWTMVSNVPREHFEQFGHIRKCMVPLTKRVAFTEVWVGFSFPQNFAMYTTGKSCMEYSSMFQLKNAKLSKGKKRLMKRKIFETITAS</sequence>
<evidence type="ECO:0000313" key="1">
    <source>
        <dbReference type="Ensembl" id="ENSSSCP00030011591.1"/>
    </source>
</evidence>
<dbReference type="AlphaFoldDB" id="A0A8D0VW51"/>
<accession>A0A8D0VW51</accession>
<organism evidence="1 2">
    <name type="scientific">Sus scrofa</name>
    <name type="common">Pig</name>
    <dbReference type="NCBI Taxonomy" id="9823"/>
    <lineage>
        <taxon>Eukaryota</taxon>
        <taxon>Metazoa</taxon>
        <taxon>Chordata</taxon>
        <taxon>Craniata</taxon>
        <taxon>Vertebrata</taxon>
        <taxon>Euteleostomi</taxon>
        <taxon>Mammalia</taxon>
        <taxon>Eutheria</taxon>
        <taxon>Laurasiatheria</taxon>
        <taxon>Artiodactyla</taxon>
        <taxon>Suina</taxon>
        <taxon>Suidae</taxon>
        <taxon>Sus</taxon>
    </lineage>
</organism>
<dbReference type="Proteomes" id="UP000694570">
    <property type="component" value="Unplaced"/>
</dbReference>
<protein>
    <submittedName>
        <fullName evidence="1">Uncharacterized protein</fullName>
    </submittedName>
</protein>
<proteinExistence type="predicted"/>